<gene>
    <name evidence="2" type="ORF">BDZ90DRAFT_185530</name>
</gene>
<dbReference type="EMBL" id="KZ819669">
    <property type="protein sequence ID" value="PWN27079.1"/>
    <property type="molecule type" value="Genomic_DNA"/>
</dbReference>
<reference evidence="2 3" key="1">
    <citation type="journal article" date="2018" name="Mol. Biol. Evol.">
        <title>Broad Genomic Sampling Reveals a Smut Pathogenic Ancestry of the Fungal Clade Ustilaginomycotina.</title>
        <authorList>
            <person name="Kijpornyongpan T."/>
            <person name="Mondo S.J."/>
            <person name="Barry K."/>
            <person name="Sandor L."/>
            <person name="Lee J."/>
            <person name="Lipzen A."/>
            <person name="Pangilinan J."/>
            <person name="LaButti K."/>
            <person name="Hainaut M."/>
            <person name="Henrissat B."/>
            <person name="Grigoriev I.V."/>
            <person name="Spatafora J.W."/>
            <person name="Aime M.C."/>
        </authorList>
    </citation>
    <scope>NUCLEOTIDE SEQUENCE [LARGE SCALE GENOMIC DNA]</scope>
    <source>
        <strain evidence="2 3">MCA 5214</strain>
    </source>
</reference>
<feature type="region of interest" description="Disordered" evidence="1">
    <location>
        <begin position="125"/>
        <end position="155"/>
    </location>
</feature>
<evidence type="ECO:0000313" key="2">
    <source>
        <dbReference type="EMBL" id="PWN27079.1"/>
    </source>
</evidence>
<dbReference type="GeneID" id="37025638"/>
<evidence type="ECO:0000313" key="3">
    <source>
        <dbReference type="Proteomes" id="UP000245884"/>
    </source>
</evidence>
<keyword evidence="3" id="KW-1185">Reference proteome</keyword>
<proteinExistence type="predicted"/>
<accession>A0A316UP70</accession>
<protein>
    <submittedName>
        <fullName evidence="2">Uncharacterized protein</fullName>
    </submittedName>
</protein>
<dbReference type="AlphaFoldDB" id="A0A316UP70"/>
<evidence type="ECO:0000256" key="1">
    <source>
        <dbReference type="SAM" id="MobiDB-lite"/>
    </source>
</evidence>
<feature type="compositionally biased region" description="Low complexity" evidence="1">
    <location>
        <begin position="132"/>
        <end position="155"/>
    </location>
</feature>
<sequence>MKCPVACASSATGTSTARCEKSWIWRRHNARLGRRSRTFAGSSSRACLASKLLGGSVRGRGRRWCSSFFSSPSSAAGPGRSRWLEGMRRSMRDCDGAISTSGSWLRGAPLGSKWTRPFAASRGRGALGHTGRSLSTRTIRSLSSATPSVSPSPWRCRTISSRTRHSTTWPATMSSPTATLHLAATAAAAASSRRSSSSSRRTSSTRWFAAGSSKAARAGLLMTWRVGGLALWRGPWRMLRYERGCQPSPATRCAAAWRRPSTVRTCQRGLLAVSSAISPAQGCTSAIMSPNAWRPTDLQGIMAHCEEQPSELAPRGLQRKTYAPLTAEQARRAEEADDVLAINVSLKDAAYAKLVQAYGTTKAGHGSEQYQQWENLAQIGHLPTSVLLHRGDAAKVTQQAHPLLCIREWPVAAS</sequence>
<organism evidence="2 3">
    <name type="scientific">Jaminaea rosea</name>
    <dbReference type="NCBI Taxonomy" id="1569628"/>
    <lineage>
        <taxon>Eukaryota</taxon>
        <taxon>Fungi</taxon>
        <taxon>Dikarya</taxon>
        <taxon>Basidiomycota</taxon>
        <taxon>Ustilaginomycotina</taxon>
        <taxon>Exobasidiomycetes</taxon>
        <taxon>Microstromatales</taxon>
        <taxon>Microstromatales incertae sedis</taxon>
        <taxon>Jaminaea</taxon>
    </lineage>
</organism>
<name>A0A316UP70_9BASI</name>
<dbReference type="Proteomes" id="UP000245884">
    <property type="component" value="Unassembled WGS sequence"/>
</dbReference>
<dbReference type="RefSeq" id="XP_025361691.1">
    <property type="nucleotide sequence ID" value="XM_025503815.1"/>
</dbReference>